<evidence type="ECO:0000256" key="8">
    <source>
        <dbReference type="ARBA" id="ARBA00023170"/>
    </source>
</evidence>
<keyword evidence="4 11" id="KW-0812">Transmembrane</keyword>
<reference evidence="12 13" key="1">
    <citation type="submission" date="2024-02" db="EMBL/GenBank/DDBJ databases">
        <title>Chromosome-scale genome assembly of the rough periwinkle Littorina saxatilis.</title>
        <authorList>
            <person name="De Jode A."/>
            <person name="Faria R."/>
            <person name="Formenti G."/>
            <person name="Sims Y."/>
            <person name="Smith T.P."/>
            <person name="Tracey A."/>
            <person name="Wood J.M.D."/>
            <person name="Zagrodzka Z.B."/>
            <person name="Johannesson K."/>
            <person name="Butlin R.K."/>
            <person name="Leder E.H."/>
        </authorList>
    </citation>
    <scope>NUCLEOTIDE SEQUENCE [LARGE SCALE GENOMIC DNA]</scope>
    <source>
        <strain evidence="12">Snail1</strain>
        <tissue evidence="12">Muscle</tissue>
    </source>
</reference>
<dbReference type="Proteomes" id="UP001374579">
    <property type="component" value="Unassembled WGS sequence"/>
</dbReference>
<keyword evidence="8" id="KW-0675">Receptor</keyword>
<evidence type="ECO:0000256" key="5">
    <source>
        <dbReference type="ARBA" id="ARBA00022989"/>
    </source>
</evidence>
<evidence type="ECO:0000313" key="12">
    <source>
        <dbReference type="EMBL" id="KAK7097187.1"/>
    </source>
</evidence>
<evidence type="ECO:0000256" key="6">
    <source>
        <dbReference type="ARBA" id="ARBA00023136"/>
    </source>
</evidence>
<dbReference type="GO" id="GO:0005737">
    <property type="term" value="C:cytoplasm"/>
    <property type="evidence" value="ECO:0007669"/>
    <property type="project" value="TreeGrafter"/>
</dbReference>
<evidence type="ECO:0000256" key="1">
    <source>
        <dbReference type="ARBA" id="ARBA00004651"/>
    </source>
</evidence>
<evidence type="ECO:0000256" key="3">
    <source>
        <dbReference type="ARBA" id="ARBA00022475"/>
    </source>
</evidence>
<evidence type="ECO:0000256" key="10">
    <source>
        <dbReference type="SAM" id="MobiDB-lite"/>
    </source>
</evidence>
<dbReference type="PANTHER" id="PTHR11923">
    <property type="entry name" value="SCAVENGER RECEPTOR CLASS B TYPE-1 SR-B1"/>
    <property type="match status" value="1"/>
</dbReference>
<dbReference type="PRINTS" id="PR01609">
    <property type="entry name" value="CD36FAMILY"/>
</dbReference>
<organism evidence="12 13">
    <name type="scientific">Littorina saxatilis</name>
    <dbReference type="NCBI Taxonomy" id="31220"/>
    <lineage>
        <taxon>Eukaryota</taxon>
        <taxon>Metazoa</taxon>
        <taxon>Spiralia</taxon>
        <taxon>Lophotrochozoa</taxon>
        <taxon>Mollusca</taxon>
        <taxon>Gastropoda</taxon>
        <taxon>Caenogastropoda</taxon>
        <taxon>Littorinimorpha</taxon>
        <taxon>Littorinoidea</taxon>
        <taxon>Littorinidae</taxon>
        <taxon>Littorina</taxon>
    </lineage>
</organism>
<keyword evidence="6 11" id="KW-0472">Membrane</keyword>
<accession>A0AAN9G6X5</accession>
<proteinExistence type="inferred from homology"/>
<evidence type="ECO:0000256" key="4">
    <source>
        <dbReference type="ARBA" id="ARBA00022692"/>
    </source>
</evidence>
<dbReference type="InterPro" id="IPR002159">
    <property type="entry name" value="CD36_fam"/>
</dbReference>
<comment type="caution">
    <text evidence="12">The sequence shown here is derived from an EMBL/GenBank/DDBJ whole genome shotgun (WGS) entry which is preliminary data.</text>
</comment>
<dbReference type="AlphaFoldDB" id="A0AAN9G6X5"/>
<dbReference type="PANTHER" id="PTHR11923:SF51">
    <property type="entry name" value="LYSOSOME MEMBRANE PROTEIN 2"/>
    <property type="match status" value="1"/>
</dbReference>
<feature type="region of interest" description="Disordered" evidence="10">
    <location>
        <begin position="477"/>
        <end position="528"/>
    </location>
</feature>
<comment type="subcellular location">
    <subcellularLocation>
        <location evidence="1">Cell membrane</location>
        <topology evidence="1">Multi-pass membrane protein</topology>
    </subcellularLocation>
</comment>
<comment type="similarity">
    <text evidence="2">Belongs to the CD36 family.</text>
</comment>
<keyword evidence="3" id="KW-1003">Cell membrane</keyword>
<evidence type="ECO:0000256" key="7">
    <source>
        <dbReference type="ARBA" id="ARBA00023157"/>
    </source>
</evidence>
<dbReference type="EMBL" id="JBAMIC010000013">
    <property type="protein sequence ID" value="KAK7097187.1"/>
    <property type="molecule type" value="Genomic_DNA"/>
</dbReference>
<sequence>MKKANVVCLVMMGVTGAFFFIATCCYTPLMNYIVHLKMHQMMALGPDSYSFDYWKNPPLPVYFQLYMFDIVNPEEVLQGGQPSLVEKGPYTYRATLEKFNITFNTNRTVTYRQRQTFVFDRDRSVGWDNDTFTTVSAPLFTVGTLLQYQYPFLKDAVNVLLEGLEEKALIKVSVHDIFWGYPDPFLKLVKEVFDKLHLHNDLITGVFGYYMGKNATDDGLYTAFTGTDDLAKFLLVNYWNREHSLSYWSTKQANMLNGTDGSLFPPFVTKDRIVQYFDSNVFRSISMNFKEDSNVRGIPTLKFVVEDKEFANATINPANAGFCTPRDHCIPSGLLNCSAMGHGAPLYVSLPHFLGADPYYFNLVEGLHPDRQKHQPFFHLHAMTGVCLSAGRRYQLNIQMKEYPFLSKTNGLKLSYVPVLWINGQAEIDDRIKNLFQDQIESPLAAVNDFHYAMFGIGPAMMLIPLVILIRHKRRAKKKRTSNTNGHTVQNGTTTIAGETNGHTVRNGTTTIPDETSPLISNSDERDN</sequence>
<gene>
    <name evidence="12" type="ORF">V1264_004200</name>
</gene>
<feature type="transmembrane region" description="Helical" evidence="11">
    <location>
        <begin position="450"/>
        <end position="470"/>
    </location>
</feature>
<keyword evidence="9" id="KW-0325">Glycoprotein</keyword>
<evidence type="ECO:0000256" key="2">
    <source>
        <dbReference type="ARBA" id="ARBA00010532"/>
    </source>
</evidence>
<evidence type="ECO:0000256" key="11">
    <source>
        <dbReference type="SAM" id="Phobius"/>
    </source>
</evidence>
<keyword evidence="13" id="KW-1185">Reference proteome</keyword>
<name>A0AAN9G6X5_9CAEN</name>
<evidence type="ECO:0008006" key="14">
    <source>
        <dbReference type="Google" id="ProtNLM"/>
    </source>
</evidence>
<keyword evidence="5 11" id="KW-1133">Transmembrane helix</keyword>
<dbReference type="GO" id="GO:0005044">
    <property type="term" value="F:scavenger receptor activity"/>
    <property type="evidence" value="ECO:0007669"/>
    <property type="project" value="TreeGrafter"/>
</dbReference>
<protein>
    <recommendedName>
        <fullName evidence="14">Lysosome membrane protein 2</fullName>
    </recommendedName>
</protein>
<feature type="compositionally biased region" description="Polar residues" evidence="10">
    <location>
        <begin position="482"/>
        <end position="522"/>
    </location>
</feature>
<evidence type="ECO:0000313" key="13">
    <source>
        <dbReference type="Proteomes" id="UP001374579"/>
    </source>
</evidence>
<dbReference type="GO" id="GO:0005886">
    <property type="term" value="C:plasma membrane"/>
    <property type="evidence" value="ECO:0007669"/>
    <property type="project" value="UniProtKB-SubCell"/>
</dbReference>
<keyword evidence="7" id="KW-1015">Disulfide bond</keyword>
<dbReference type="PRINTS" id="PR01610">
    <property type="entry name" value="CD36ANTIGEN"/>
</dbReference>
<dbReference type="InterPro" id="IPR005428">
    <property type="entry name" value="CD36/SCARB1/SNMP1"/>
</dbReference>
<dbReference type="Pfam" id="PF01130">
    <property type="entry name" value="CD36"/>
    <property type="match status" value="1"/>
</dbReference>
<feature type="transmembrane region" description="Helical" evidence="11">
    <location>
        <begin position="7"/>
        <end position="29"/>
    </location>
</feature>
<evidence type="ECO:0000256" key="9">
    <source>
        <dbReference type="ARBA" id="ARBA00023180"/>
    </source>
</evidence>